<dbReference type="Gene3D" id="3.60.21.10">
    <property type="match status" value="1"/>
</dbReference>
<dbReference type="InterPro" id="IPR029052">
    <property type="entry name" value="Metallo-depent_PP-like"/>
</dbReference>
<sequence length="267" mass="30647">VHTQSQFAELKYSKKIWAVGSIHSHFDSFNSIKEHILKHFVYGDKLVFLGNIIGFGKHPTETLSSAINMRNYLLSKFLLKTQDIVFLRGSQEEMFIKLLQLQTAPNPQDIVQWMFEHGVDKTADSYGFNKEEIINISTQGTLSISRWTAKLNKIIDIFPGHKEYFSNLHHAAFSDTKKILFVNRGVDISRPLSAQSDCFWWGYQNFSKLNKPYYTFTKIVRGYEPDSLNNIENKAVCSLFKAPLTDNKVMAGLFNDSGEILDLFESN</sequence>
<evidence type="ECO:0000313" key="1">
    <source>
        <dbReference type="EMBL" id="SVA81809.1"/>
    </source>
</evidence>
<protein>
    <recommendedName>
        <fullName evidence="2">Calcineurin-like phosphoesterase domain-containing protein</fullName>
    </recommendedName>
</protein>
<evidence type="ECO:0008006" key="2">
    <source>
        <dbReference type="Google" id="ProtNLM"/>
    </source>
</evidence>
<feature type="non-terminal residue" evidence="1">
    <location>
        <position position="1"/>
    </location>
</feature>
<accession>A0A381YXW8</accession>
<name>A0A381YXW8_9ZZZZ</name>
<proteinExistence type="predicted"/>
<dbReference type="SUPFAM" id="SSF56300">
    <property type="entry name" value="Metallo-dependent phosphatases"/>
    <property type="match status" value="1"/>
</dbReference>
<organism evidence="1">
    <name type="scientific">marine metagenome</name>
    <dbReference type="NCBI Taxonomy" id="408172"/>
    <lineage>
        <taxon>unclassified sequences</taxon>
        <taxon>metagenomes</taxon>
        <taxon>ecological metagenomes</taxon>
    </lineage>
</organism>
<dbReference type="AlphaFoldDB" id="A0A381YXW8"/>
<reference evidence="1" key="1">
    <citation type="submission" date="2018-05" db="EMBL/GenBank/DDBJ databases">
        <authorList>
            <person name="Lanie J.A."/>
            <person name="Ng W.-L."/>
            <person name="Kazmierczak K.M."/>
            <person name="Andrzejewski T.M."/>
            <person name="Davidsen T.M."/>
            <person name="Wayne K.J."/>
            <person name="Tettelin H."/>
            <person name="Glass J.I."/>
            <person name="Rusch D."/>
            <person name="Podicherti R."/>
            <person name="Tsui H.-C.T."/>
            <person name="Winkler M.E."/>
        </authorList>
    </citation>
    <scope>NUCLEOTIDE SEQUENCE</scope>
</reference>
<gene>
    <name evidence="1" type="ORF">METZ01_LOCUS134663</name>
</gene>
<dbReference type="EMBL" id="UINC01019329">
    <property type="protein sequence ID" value="SVA81809.1"/>
    <property type="molecule type" value="Genomic_DNA"/>
</dbReference>